<protein>
    <submittedName>
        <fullName evidence="2">Wsv192-like protein</fullName>
    </submittedName>
</protein>
<evidence type="ECO:0000256" key="1">
    <source>
        <dbReference type="SAM" id="MobiDB-lite"/>
    </source>
</evidence>
<comment type="caution">
    <text evidence="2">The sequence shown here is derived from an EMBL/GenBank/DDBJ whole genome shotgun (WGS) entry which is preliminary data.</text>
</comment>
<dbReference type="EMBL" id="BFCD01000001">
    <property type="protein sequence ID" value="GBG35423.1"/>
    <property type="molecule type" value="Genomic_DNA"/>
</dbReference>
<reference evidence="2" key="1">
    <citation type="journal article" date="2018" name="J. Virol.">
        <title>Crustacean Genome Exploration Reveals the Evolutionary Origin of White Spot Syndrome Virus.</title>
        <authorList>
            <person name="Kawato S."/>
            <person name="Shitara A."/>
            <person name="Wang Y."/>
            <person name="Nozaki R."/>
            <person name="Kondo H."/>
            <person name="Hirono I."/>
        </authorList>
    </citation>
    <scope>NUCLEOTIDE SEQUENCE</scope>
</reference>
<accession>A0A401IP83</accession>
<evidence type="ECO:0000313" key="2">
    <source>
        <dbReference type="EMBL" id="GBG35423.1"/>
    </source>
</evidence>
<feature type="compositionally biased region" description="Low complexity" evidence="1">
    <location>
        <begin position="539"/>
        <end position="552"/>
    </location>
</feature>
<name>A0A401IP83_9VIRU</name>
<sequence>MVSMWSNIDDAIEHHITHNKINTNILYNERQQVAFITIFNYLNENVQSCFDKRKKIKRKIIQRAIEKYNTIILKRILILAREHAALLVKKKKNCSNDEKYCYDNAPAKELMCDRFLEHTDPEMEIWRRLQEEGCVNQDIEAEMRRVQHLLPKRVPIYNDKRSGPVTLSHYPNNDITKEKCENWINDIVAQVRCDDISVESNEISKLFCKNLMYDQGRRIKIPQYLRSLHIQCIDRKCFPNNYFKLLVILYKLFSPVAGSYMAIQCLISSIKKPLMLAVKNKKTIVQTISIIESALKKSTGKPSGQMECLNLFANMSSSNLKLLSQSPLKSSVEEEVQKDVDDDDDDKTRSILMSSVATVTLQKNEKDILLFLCGRIAEMDTDHPYLQLLTSCFSHALGRRVTPDYIFILLLNYIYKKIENPVYYNYLSLFSSKVGFCIKNGILTPLCGIGSGITKRKLRWLVCRLIEIVKHNYMVGIAPDTSTLFHDDNPIVNGTNSSPENINGIIGNFFDGLSISEPNEIEENGINFENDTRDRVMVNNNNNNNDNNNNNNNDDHIEQENNRGASPFKCECSCHIVENLKGKIIYPCQRRREIKEEVYERSLNLKPSLSLTFGICGYKHLLNNISNVKLDYLVRKQKLKERKTFVERESASKTNWYNLIHYLFVKKGDSKNILLNMDRTRVCRLSKFIVQCEHLSDILCNLEFKFNSSLLPLGYKENIFMKLKYGRDIVAHATNCWREACLHKGWIEKTISENAPPDWVIGMPRNVITTTMQCVTGVKRRSHLSNSRSIRFLTETLNLSSGTMTF</sequence>
<proteinExistence type="predicted"/>
<feature type="region of interest" description="Disordered" evidence="1">
    <location>
        <begin position="536"/>
        <end position="560"/>
    </location>
</feature>
<organism evidence="2">
    <name type="scientific">Marsupenaeus japonicus endogenous nimavirus</name>
    <dbReference type="NCBI Taxonomy" id="2133793"/>
    <lineage>
        <taxon>Viruses</taxon>
        <taxon>Viruses incertae sedis</taxon>
        <taxon>Naldaviricetes</taxon>
        <taxon>Nimaviridae</taxon>
    </lineage>
</organism>